<feature type="region of interest" description="Disordered" evidence="1">
    <location>
        <begin position="86"/>
        <end position="130"/>
    </location>
</feature>
<gene>
    <name evidence="3" type="ORF">STAS_03806</name>
</gene>
<evidence type="ECO:0000313" key="4">
    <source>
        <dbReference type="Proteomes" id="UP000325081"/>
    </source>
</evidence>
<evidence type="ECO:0000256" key="1">
    <source>
        <dbReference type="SAM" id="MobiDB-lite"/>
    </source>
</evidence>
<dbReference type="OrthoDB" id="1911637at2759"/>
<dbReference type="InterPro" id="IPR053313">
    <property type="entry name" value="RGF"/>
</dbReference>
<evidence type="ECO:0000313" key="3">
    <source>
        <dbReference type="EMBL" id="GER28039.1"/>
    </source>
</evidence>
<accession>A0A5A7P5K3</accession>
<keyword evidence="4" id="KW-1185">Reference proteome</keyword>
<dbReference type="InterPro" id="IPR049306">
    <property type="entry name" value="GLV1-2"/>
</dbReference>
<dbReference type="EMBL" id="BKCP01002225">
    <property type="protein sequence ID" value="GER28039.1"/>
    <property type="molecule type" value="Genomic_DNA"/>
</dbReference>
<feature type="compositionally biased region" description="Polar residues" evidence="1">
    <location>
        <begin position="98"/>
        <end position="108"/>
    </location>
</feature>
<feature type="signal peptide" evidence="2">
    <location>
        <begin position="1"/>
        <end position="18"/>
    </location>
</feature>
<dbReference type="AlphaFoldDB" id="A0A5A7P5K3"/>
<name>A0A5A7P5K3_STRAF</name>
<dbReference type="PANTHER" id="PTHR34961">
    <property type="entry name" value="TRANSMEMBRANE PROTEIN"/>
    <property type="match status" value="1"/>
</dbReference>
<feature type="chain" id="PRO_5022883393" evidence="2">
    <location>
        <begin position="19"/>
        <end position="130"/>
    </location>
</feature>
<dbReference type="Pfam" id="PF21529">
    <property type="entry name" value="GLV1-2"/>
    <property type="match status" value="1"/>
</dbReference>
<reference evidence="4" key="1">
    <citation type="journal article" date="2019" name="Curr. Biol.">
        <title>Genome Sequence of Striga asiatica Provides Insight into the Evolution of Plant Parasitism.</title>
        <authorList>
            <person name="Yoshida S."/>
            <person name="Kim S."/>
            <person name="Wafula E.K."/>
            <person name="Tanskanen J."/>
            <person name="Kim Y.M."/>
            <person name="Honaas L."/>
            <person name="Yang Z."/>
            <person name="Spallek T."/>
            <person name="Conn C.E."/>
            <person name="Ichihashi Y."/>
            <person name="Cheong K."/>
            <person name="Cui S."/>
            <person name="Der J.P."/>
            <person name="Gundlach H."/>
            <person name="Jiao Y."/>
            <person name="Hori C."/>
            <person name="Ishida J.K."/>
            <person name="Kasahara H."/>
            <person name="Kiba T."/>
            <person name="Kim M.S."/>
            <person name="Koo N."/>
            <person name="Laohavisit A."/>
            <person name="Lee Y.H."/>
            <person name="Lumba S."/>
            <person name="McCourt P."/>
            <person name="Mortimer J.C."/>
            <person name="Mutuku J.M."/>
            <person name="Nomura T."/>
            <person name="Sasaki-Sekimoto Y."/>
            <person name="Seto Y."/>
            <person name="Wang Y."/>
            <person name="Wakatake T."/>
            <person name="Sakakibara H."/>
            <person name="Demura T."/>
            <person name="Yamaguchi S."/>
            <person name="Yoneyama K."/>
            <person name="Manabe R.I."/>
            <person name="Nelson D.C."/>
            <person name="Schulman A.H."/>
            <person name="Timko M.P."/>
            <person name="dePamphilis C.W."/>
            <person name="Choi D."/>
            <person name="Shirasu K."/>
        </authorList>
    </citation>
    <scope>NUCLEOTIDE SEQUENCE [LARGE SCALE GENOMIC DNA]</scope>
    <source>
        <strain evidence="4">cv. UVA1</strain>
    </source>
</reference>
<sequence>MASLVCIVFYLYLHACTARPLTVSDKETAVQNEVSNEDVKGLDHATNLPWEILADQEGERDKVNAYTGNIMVHATGTEVHMRVERSALESTPRKAEENLSSNHSNNTVEDVVAMDYAQPHGKPPIHNRET</sequence>
<evidence type="ECO:0000256" key="2">
    <source>
        <dbReference type="SAM" id="SignalP"/>
    </source>
</evidence>
<keyword evidence="2" id="KW-0732">Signal</keyword>
<dbReference type="PANTHER" id="PTHR34961:SF7">
    <property type="entry name" value="TRANSMEMBRANE PROTEIN"/>
    <property type="match status" value="1"/>
</dbReference>
<organism evidence="3 4">
    <name type="scientific">Striga asiatica</name>
    <name type="common">Asiatic witchweed</name>
    <name type="synonym">Buchnera asiatica</name>
    <dbReference type="NCBI Taxonomy" id="4170"/>
    <lineage>
        <taxon>Eukaryota</taxon>
        <taxon>Viridiplantae</taxon>
        <taxon>Streptophyta</taxon>
        <taxon>Embryophyta</taxon>
        <taxon>Tracheophyta</taxon>
        <taxon>Spermatophyta</taxon>
        <taxon>Magnoliopsida</taxon>
        <taxon>eudicotyledons</taxon>
        <taxon>Gunneridae</taxon>
        <taxon>Pentapetalae</taxon>
        <taxon>asterids</taxon>
        <taxon>lamiids</taxon>
        <taxon>Lamiales</taxon>
        <taxon>Orobanchaceae</taxon>
        <taxon>Buchnereae</taxon>
        <taxon>Striga</taxon>
    </lineage>
</organism>
<feature type="compositionally biased region" description="Basic and acidic residues" evidence="1">
    <location>
        <begin position="86"/>
        <end position="97"/>
    </location>
</feature>
<proteinExistence type="predicted"/>
<comment type="caution">
    <text evidence="3">The sequence shown here is derived from an EMBL/GenBank/DDBJ whole genome shotgun (WGS) entry which is preliminary data.</text>
</comment>
<dbReference type="Proteomes" id="UP000325081">
    <property type="component" value="Unassembled WGS sequence"/>
</dbReference>
<protein>
    <submittedName>
        <fullName evidence="3">Root meristem growth factor 6</fullName>
    </submittedName>
</protein>